<evidence type="ECO:0000313" key="3">
    <source>
        <dbReference type="Proteomes" id="UP001165136"/>
    </source>
</evidence>
<protein>
    <recommendedName>
        <fullName evidence="1">GmrSD restriction endonucleases N-terminal domain-containing protein</fullName>
    </recommendedName>
</protein>
<keyword evidence="3" id="KW-1185">Reference proteome</keyword>
<dbReference type="InterPro" id="IPR004919">
    <property type="entry name" value="GmrSD_N"/>
</dbReference>
<dbReference type="Proteomes" id="UP001165136">
    <property type="component" value="Unassembled WGS sequence"/>
</dbReference>
<accession>A0A9W6RA72</accession>
<sequence>MKGFLTSYAGMFEPRPGDVPGTDSIEIPLIQRDYAQGRPSAWVGEIRADFLEVLLDAVAGGEPVGLDFVYGKIEGSTFHPLDGQQRLTTLFLLHWYFASAAGELRPDAAWTRFSYATRASARLFCQRLALNRYLGTRPCRPRGLSIRRGTCTCGEPTRPSRRCSS</sequence>
<dbReference type="RefSeq" id="WP_285489491.1">
    <property type="nucleotide sequence ID" value="NZ_BSTI01000021.1"/>
</dbReference>
<organism evidence="2 3">
    <name type="scientific">Amycolatopsis taiwanensis</name>
    <dbReference type="NCBI Taxonomy" id="342230"/>
    <lineage>
        <taxon>Bacteria</taxon>
        <taxon>Bacillati</taxon>
        <taxon>Actinomycetota</taxon>
        <taxon>Actinomycetes</taxon>
        <taxon>Pseudonocardiales</taxon>
        <taxon>Pseudonocardiaceae</taxon>
        <taxon>Amycolatopsis</taxon>
    </lineage>
</organism>
<gene>
    <name evidence="2" type="ORF">Atai01_68740</name>
</gene>
<evidence type="ECO:0000313" key="2">
    <source>
        <dbReference type="EMBL" id="GLY70255.1"/>
    </source>
</evidence>
<feature type="domain" description="GmrSD restriction endonucleases N-terminal" evidence="1">
    <location>
        <begin position="25"/>
        <end position="129"/>
    </location>
</feature>
<dbReference type="Pfam" id="PF03235">
    <property type="entry name" value="GmrSD_N"/>
    <property type="match status" value="1"/>
</dbReference>
<name>A0A9W6RA72_9PSEU</name>
<proteinExistence type="predicted"/>
<dbReference type="AlphaFoldDB" id="A0A9W6RA72"/>
<evidence type="ECO:0000259" key="1">
    <source>
        <dbReference type="Pfam" id="PF03235"/>
    </source>
</evidence>
<comment type="caution">
    <text evidence="2">The sequence shown here is derived from an EMBL/GenBank/DDBJ whole genome shotgun (WGS) entry which is preliminary data.</text>
</comment>
<reference evidence="2" key="1">
    <citation type="submission" date="2023-03" db="EMBL/GenBank/DDBJ databases">
        <title>Amycolatopsis taiwanensis NBRC 103393.</title>
        <authorList>
            <person name="Ichikawa N."/>
            <person name="Sato H."/>
            <person name="Tonouchi N."/>
        </authorList>
    </citation>
    <scope>NUCLEOTIDE SEQUENCE</scope>
    <source>
        <strain evidence="2">NBRC 103393</strain>
    </source>
</reference>
<dbReference type="EMBL" id="BSTI01000021">
    <property type="protein sequence ID" value="GLY70255.1"/>
    <property type="molecule type" value="Genomic_DNA"/>
</dbReference>